<keyword evidence="2" id="KW-1185">Reference proteome</keyword>
<protein>
    <recommendedName>
        <fullName evidence="3">CoA-dependent acyltransferase</fullName>
    </recommendedName>
</protein>
<gene>
    <name evidence="1" type="ORF">K503DRAFT_684308</name>
</gene>
<dbReference type="PANTHER" id="PTHR28037:SF1">
    <property type="entry name" value="ALCOHOL O-ACETYLTRANSFERASE 1-RELATED"/>
    <property type="match status" value="1"/>
</dbReference>
<dbReference type="AlphaFoldDB" id="A0A1B7NB18"/>
<sequence length="579" mass="64853">MTTWTLSELERKDNRHVFSRPLGLTEIGFAFDARFNGTADCVLHLQLRSLNKHDEDILSDANIIRTWLSLKRRYPMLCAQVRSHEGVEKFFVEEKRVASLNHGEVTFGSVSSTAEARQAPLDMLNGPRPLSDELLSCICILRPMDDPCALHVYIVLAHCITDGASNTSIQRCFVDTLSSRNEAPVASLEERLSMVIPLECRKKTWKFSPAKRRWMQAIGYAIYLVKMDKIKGGQTIPCRLTTTTLRSPAKSCMFLTSFTPEQSAIIVGNCRRNKITFGNALLALTQVAMTRILYRRFIRGDISASEWEYRQKQPMNTGGPLNLRPYLDEDWAAKGGAGEVFIAISFFCYQLPFMTLGRTRNQDPATLRLVKGAPPFADLLTFSRFLHRANLIKTQARKFFKHPLFEEIAMGGHIGRAERSRLAAMEWMHRQGGSEADPGTAVNVFHDSGRILAHGGSSMGDLDAVVPLEYPLPSTNPLSPRSNKSHPVKAGYIVPPAPDSSDDEVKIVVESSGGYLHCRPSELYLGATTSRKQLHLSVFYDGNVYQESVVQEWVEEVKDAALWYLGQSHSDEGRVVAKL</sequence>
<dbReference type="InterPro" id="IPR052058">
    <property type="entry name" value="Alcohol_O-acetyltransferase"/>
</dbReference>
<dbReference type="InParanoid" id="A0A1B7NB18"/>
<dbReference type="OrthoDB" id="3264185at2759"/>
<dbReference type="Gene3D" id="3.30.559.10">
    <property type="entry name" value="Chloramphenicol acetyltransferase-like domain"/>
    <property type="match status" value="1"/>
</dbReference>
<evidence type="ECO:0008006" key="3">
    <source>
        <dbReference type="Google" id="ProtNLM"/>
    </source>
</evidence>
<evidence type="ECO:0000313" key="2">
    <source>
        <dbReference type="Proteomes" id="UP000092154"/>
    </source>
</evidence>
<dbReference type="InterPro" id="IPR023213">
    <property type="entry name" value="CAT-like_dom_sf"/>
</dbReference>
<proteinExistence type="predicted"/>
<reference evidence="1 2" key="1">
    <citation type="submission" date="2016-06" db="EMBL/GenBank/DDBJ databases">
        <title>Comparative genomics of the ectomycorrhizal sister species Rhizopogon vinicolor and Rhizopogon vesiculosus (Basidiomycota: Boletales) reveals a divergence of the mating type B locus.</title>
        <authorList>
            <consortium name="DOE Joint Genome Institute"/>
            <person name="Mujic A.B."/>
            <person name="Kuo A."/>
            <person name="Tritt A."/>
            <person name="Lipzen A."/>
            <person name="Chen C."/>
            <person name="Johnson J."/>
            <person name="Sharma A."/>
            <person name="Barry K."/>
            <person name="Grigoriev I.V."/>
            <person name="Spatafora J.W."/>
        </authorList>
    </citation>
    <scope>NUCLEOTIDE SEQUENCE [LARGE SCALE GENOMIC DNA]</scope>
    <source>
        <strain evidence="1 2">AM-OR11-026</strain>
    </source>
</reference>
<dbReference type="Proteomes" id="UP000092154">
    <property type="component" value="Unassembled WGS sequence"/>
</dbReference>
<organism evidence="1 2">
    <name type="scientific">Rhizopogon vinicolor AM-OR11-026</name>
    <dbReference type="NCBI Taxonomy" id="1314800"/>
    <lineage>
        <taxon>Eukaryota</taxon>
        <taxon>Fungi</taxon>
        <taxon>Dikarya</taxon>
        <taxon>Basidiomycota</taxon>
        <taxon>Agaricomycotina</taxon>
        <taxon>Agaricomycetes</taxon>
        <taxon>Agaricomycetidae</taxon>
        <taxon>Boletales</taxon>
        <taxon>Suillineae</taxon>
        <taxon>Rhizopogonaceae</taxon>
        <taxon>Rhizopogon</taxon>
    </lineage>
</organism>
<dbReference type="PANTHER" id="PTHR28037">
    <property type="entry name" value="ALCOHOL O-ACETYLTRANSFERASE 1-RELATED"/>
    <property type="match status" value="1"/>
</dbReference>
<dbReference type="EMBL" id="KV448167">
    <property type="protein sequence ID" value="OAX41978.1"/>
    <property type="molecule type" value="Genomic_DNA"/>
</dbReference>
<evidence type="ECO:0000313" key="1">
    <source>
        <dbReference type="EMBL" id="OAX41978.1"/>
    </source>
</evidence>
<dbReference type="STRING" id="1314800.A0A1B7NB18"/>
<name>A0A1B7NB18_9AGAM</name>
<accession>A0A1B7NB18</accession>